<evidence type="ECO:0000313" key="3">
    <source>
        <dbReference type="Proteomes" id="UP000476338"/>
    </source>
</evidence>
<feature type="transmembrane region" description="Helical" evidence="1">
    <location>
        <begin position="281"/>
        <end position="301"/>
    </location>
</feature>
<dbReference type="Proteomes" id="UP000476338">
    <property type="component" value="Unassembled WGS sequence"/>
</dbReference>
<accession>A0A6L5WHM4</accession>
<dbReference type="AlphaFoldDB" id="A0A6L5WHM4"/>
<protein>
    <submittedName>
        <fullName evidence="2">Uncharacterized protein</fullName>
    </submittedName>
</protein>
<feature type="transmembrane region" description="Helical" evidence="1">
    <location>
        <begin position="313"/>
        <end position="334"/>
    </location>
</feature>
<organism evidence="2 3">
    <name type="scientific">Campylobacter portucalensis</name>
    <dbReference type="NCBI Taxonomy" id="2608384"/>
    <lineage>
        <taxon>Bacteria</taxon>
        <taxon>Pseudomonadati</taxon>
        <taxon>Campylobacterota</taxon>
        <taxon>Epsilonproteobacteria</taxon>
        <taxon>Campylobacterales</taxon>
        <taxon>Campylobacteraceae</taxon>
        <taxon>Campylobacter</taxon>
    </lineage>
</organism>
<reference evidence="2 3" key="1">
    <citation type="submission" date="2019-09" db="EMBL/GenBank/DDBJ databases">
        <authorList>
            <person name="Silva M."/>
            <person name="Pereira G."/>
            <person name="Lopes-Da-Costa L."/>
            <person name="Silva E."/>
        </authorList>
    </citation>
    <scope>NUCLEOTIDE SEQUENCE [LARGE SCALE GENOMIC DNA]</scope>
    <source>
        <strain evidence="2 3">FMV-PI01</strain>
    </source>
</reference>
<keyword evidence="1" id="KW-1133">Transmembrane helix</keyword>
<dbReference type="RefSeq" id="WP_154570662.1">
    <property type="nucleotide sequence ID" value="NZ_VWSJ01000012.1"/>
</dbReference>
<keyword evidence="1" id="KW-0472">Membrane</keyword>
<feature type="transmembrane region" description="Helical" evidence="1">
    <location>
        <begin position="171"/>
        <end position="192"/>
    </location>
</feature>
<feature type="transmembrane region" description="Helical" evidence="1">
    <location>
        <begin position="204"/>
        <end position="231"/>
    </location>
</feature>
<gene>
    <name evidence="2" type="ORF">F1B92_04240</name>
</gene>
<comment type="caution">
    <text evidence="2">The sequence shown here is derived from an EMBL/GenBank/DDBJ whole genome shotgun (WGS) entry which is preliminary data.</text>
</comment>
<dbReference type="EMBL" id="VWSJ01000012">
    <property type="protein sequence ID" value="MSN96396.1"/>
    <property type="molecule type" value="Genomic_DNA"/>
</dbReference>
<evidence type="ECO:0000256" key="1">
    <source>
        <dbReference type="SAM" id="Phobius"/>
    </source>
</evidence>
<evidence type="ECO:0000313" key="2">
    <source>
        <dbReference type="EMBL" id="MSN96396.1"/>
    </source>
</evidence>
<proteinExistence type="predicted"/>
<feature type="transmembrane region" description="Helical" evidence="1">
    <location>
        <begin position="252"/>
        <end position="269"/>
    </location>
</feature>
<sequence>MKFEDVLYNKNEYTQDCNNIINHVKNCCKDYDKYESNTYVLVKLLDKKIDILHKLKYDNYDEISSELKTINEQIYKQIKIFKNDVFNDFKNKDEIKIEDEIKNPNSQLNSKYNLGYIKEKINKKNTSHSSKEIKKCIFDGMKDFISNQDGKNFNNFIINNIKNISLNFKNVSFIILLSFLIGLIPFALYFFIEIKNVSSMQGLDIFYLVIMLGVAAFIYLFLLLLLPFSYFGIIEISCLEYKNYESKNIRKYFIISNIVSSLAVIGLVFLPDKLINDENIISFIVILILAFVSIVTCIIYCKNNKNKFELNKEFILMFIFTILISSLLLLMVFFG</sequence>
<keyword evidence="3" id="KW-1185">Reference proteome</keyword>
<name>A0A6L5WHM4_9BACT</name>
<reference evidence="2 3" key="2">
    <citation type="submission" date="2020-03" db="EMBL/GenBank/DDBJ databases">
        <title>Campylobacter portucalensis sp. nov., a new species of Campylobacter isolated from the reproductive tract of bulls.</title>
        <authorList>
            <person name="Silva M.F."/>
            <person name="Pereira G."/>
            <person name="Carneiro C."/>
            <person name="Hemphill A."/>
            <person name="Mateus L."/>
            <person name="Lopes-Da-Costa L."/>
            <person name="Silva E."/>
        </authorList>
    </citation>
    <scope>NUCLEOTIDE SEQUENCE [LARGE SCALE GENOMIC DNA]</scope>
    <source>
        <strain evidence="2 3">FMV-PI01</strain>
    </source>
</reference>
<keyword evidence="1" id="KW-0812">Transmembrane</keyword>